<reference evidence="2 3" key="1">
    <citation type="submission" date="2024-05" db="EMBL/GenBank/DDBJ databases">
        <title>Haplotype-resolved chromosome-level genome assembly of Huyou (Citrus changshanensis).</title>
        <authorList>
            <person name="Miao C."/>
            <person name="Chen W."/>
            <person name="Wu Y."/>
            <person name="Wang L."/>
            <person name="Zhao S."/>
            <person name="Grierson D."/>
            <person name="Xu C."/>
            <person name="Chen K."/>
        </authorList>
    </citation>
    <scope>NUCLEOTIDE SEQUENCE [LARGE SCALE GENOMIC DNA]</scope>
    <source>
        <strain evidence="2">01-14</strain>
        <tissue evidence="2">Leaf</tissue>
    </source>
</reference>
<feature type="region of interest" description="Disordered" evidence="1">
    <location>
        <begin position="22"/>
        <end position="76"/>
    </location>
</feature>
<dbReference type="EMBL" id="JBCGBO010000025">
    <property type="protein sequence ID" value="KAK9175487.1"/>
    <property type="molecule type" value="Genomic_DNA"/>
</dbReference>
<comment type="caution">
    <text evidence="2">The sequence shown here is derived from an EMBL/GenBank/DDBJ whole genome shotgun (WGS) entry which is preliminary data.</text>
</comment>
<sequence>MDNEREISERIPSNHALEINLDLQDENQNSNQPMQPNHRYSLRKHSQRSNRGNVTHPPSPSLVQLRSSPPHANHADQNKLLSPAMHIINPTLASIQNQANPLFANMTKDNRNNPLGEPPDNGGWNGIGEDEDSEGSTYVARGGVDESRDDSESGGSLEEETDMELELQAHTLRQ</sequence>
<accession>A0AAP0Q873</accession>
<dbReference type="Proteomes" id="UP001428341">
    <property type="component" value="Unassembled WGS sequence"/>
</dbReference>
<proteinExistence type="predicted"/>
<evidence type="ECO:0000313" key="2">
    <source>
        <dbReference type="EMBL" id="KAK9175487.1"/>
    </source>
</evidence>
<gene>
    <name evidence="2" type="ORF">WN944_027494</name>
</gene>
<name>A0AAP0Q873_9ROSI</name>
<keyword evidence="3" id="KW-1185">Reference proteome</keyword>
<organism evidence="2 3">
    <name type="scientific">Citrus x changshan-huyou</name>
    <dbReference type="NCBI Taxonomy" id="2935761"/>
    <lineage>
        <taxon>Eukaryota</taxon>
        <taxon>Viridiplantae</taxon>
        <taxon>Streptophyta</taxon>
        <taxon>Embryophyta</taxon>
        <taxon>Tracheophyta</taxon>
        <taxon>Spermatophyta</taxon>
        <taxon>Magnoliopsida</taxon>
        <taxon>eudicotyledons</taxon>
        <taxon>Gunneridae</taxon>
        <taxon>Pentapetalae</taxon>
        <taxon>rosids</taxon>
        <taxon>malvids</taxon>
        <taxon>Sapindales</taxon>
        <taxon>Rutaceae</taxon>
        <taxon>Aurantioideae</taxon>
        <taxon>Citrus</taxon>
    </lineage>
</organism>
<feature type="region of interest" description="Disordered" evidence="1">
    <location>
        <begin position="108"/>
        <end position="174"/>
    </location>
</feature>
<dbReference type="AlphaFoldDB" id="A0AAP0Q873"/>
<evidence type="ECO:0000256" key="1">
    <source>
        <dbReference type="SAM" id="MobiDB-lite"/>
    </source>
</evidence>
<evidence type="ECO:0000313" key="3">
    <source>
        <dbReference type="Proteomes" id="UP001428341"/>
    </source>
</evidence>
<protein>
    <submittedName>
        <fullName evidence="2">Uncharacterized protein</fullName>
    </submittedName>
</protein>
<feature type="compositionally biased region" description="Polar residues" evidence="1">
    <location>
        <begin position="26"/>
        <end position="35"/>
    </location>
</feature>